<dbReference type="AlphaFoldDB" id="A0A6I4UF56"/>
<dbReference type="PANTHER" id="PTHR43756">
    <property type="entry name" value="CHOLINE MONOOXYGENASE, CHLOROPLASTIC"/>
    <property type="match status" value="1"/>
</dbReference>
<feature type="domain" description="Rieske" evidence="8">
    <location>
        <begin position="138"/>
        <end position="245"/>
    </location>
</feature>
<evidence type="ECO:0000313" key="9">
    <source>
        <dbReference type="EMBL" id="MXP37502.1"/>
    </source>
</evidence>
<sequence>MRHRRIEILRHESQLHYVAQRGDLSRQSHIPLQSARVTPCRDCVIFPPRNTAQSARMRTGTTPKGHFRPMNEIKDIARADRCPGISYTDMLNGDTRRPPDYLFEETTIEMGDEPLSVAPYISEDFARLEREKLWPNVWLFAAREDELPDPGDTVVFDIAGKSFLLIRQKDGGVKAFYNACLHRGRKLRTESGQSVQLRCPFHGFTWRNDGSLKEIPCAWDFKHLEGKDMDLPQARVELWQGFVMLTENHALPDFKTWLGPAASHYERYDFGNRYTGMWVQKKIPANWKATAEAFMEAWHSITTHPQLLAFLGDANTRYDHIGDHFNRAITPSGVLSPHVKGKNSDYVLEKMNEFSGGQDARTNRRFNASEEPVEGYDADDPLAARKVLAEAGRKGFAENYGYDYSDASDTEILDNFTYNIFPNFSPWIGFLPTLVYRWLPGDTPDWCIMEIRLLFPTPKGQERPRAVAPTYIPDDEPFAWANDIMGPQLANVFDQDMANLPYVQEGMKSMRDGLMELGHYQDSRVRHFQTTLMKYVNGELPAAK</sequence>
<dbReference type="Proteomes" id="UP000430021">
    <property type="component" value="Unassembled WGS sequence"/>
</dbReference>
<dbReference type="CDD" id="cd08882">
    <property type="entry name" value="RHO_alpha_C_MupW-like"/>
    <property type="match status" value="1"/>
</dbReference>
<keyword evidence="4" id="KW-0560">Oxidoreductase</keyword>
<dbReference type="InterPro" id="IPR001663">
    <property type="entry name" value="Rng_hydr_dOase-A"/>
</dbReference>
<protein>
    <submittedName>
        <fullName evidence="9">Rieske 2Fe-2S domain-containing protein</fullName>
    </submittedName>
</protein>
<evidence type="ECO:0000256" key="1">
    <source>
        <dbReference type="ARBA" id="ARBA00001962"/>
    </source>
</evidence>
<dbReference type="Gene3D" id="3.90.380.10">
    <property type="entry name" value="Naphthalene 1,2-dioxygenase Alpha Subunit, Chain A, domain 1"/>
    <property type="match status" value="1"/>
</dbReference>
<comment type="cofactor">
    <cofactor evidence="1">
        <name>Fe cation</name>
        <dbReference type="ChEBI" id="CHEBI:24875"/>
    </cofactor>
</comment>
<dbReference type="InterPro" id="IPR017941">
    <property type="entry name" value="Rieske_2Fe-2S"/>
</dbReference>
<dbReference type="GO" id="GO:0016491">
    <property type="term" value="F:oxidoreductase activity"/>
    <property type="evidence" value="ECO:0007669"/>
    <property type="project" value="UniProtKB-KW"/>
</dbReference>
<dbReference type="PRINTS" id="PR00090">
    <property type="entry name" value="RNGDIOXGNASE"/>
</dbReference>
<evidence type="ECO:0000256" key="3">
    <source>
        <dbReference type="ARBA" id="ARBA00022723"/>
    </source>
</evidence>
<keyword evidence="7" id="KW-0520">NAD</keyword>
<dbReference type="InterPro" id="IPR036922">
    <property type="entry name" value="Rieske_2Fe-2S_sf"/>
</dbReference>
<evidence type="ECO:0000256" key="7">
    <source>
        <dbReference type="ARBA" id="ARBA00023027"/>
    </source>
</evidence>
<keyword evidence="6" id="KW-0411">Iron-sulfur</keyword>
<keyword evidence="5" id="KW-0408">Iron</keyword>
<evidence type="ECO:0000256" key="4">
    <source>
        <dbReference type="ARBA" id="ARBA00023002"/>
    </source>
</evidence>
<evidence type="ECO:0000259" key="8">
    <source>
        <dbReference type="PROSITE" id="PS51296"/>
    </source>
</evidence>
<keyword evidence="2" id="KW-0001">2Fe-2S</keyword>
<gene>
    <name evidence="9" type="ORF">GRI59_02595</name>
</gene>
<dbReference type="Pfam" id="PF00848">
    <property type="entry name" value="Ring_hydroxyl_A"/>
    <property type="match status" value="1"/>
</dbReference>
<comment type="caution">
    <text evidence="9">The sequence shown here is derived from an EMBL/GenBank/DDBJ whole genome shotgun (WGS) entry which is preliminary data.</text>
</comment>
<dbReference type="GO" id="GO:0051537">
    <property type="term" value="F:2 iron, 2 sulfur cluster binding"/>
    <property type="evidence" value="ECO:0007669"/>
    <property type="project" value="UniProtKB-KW"/>
</dbReference>
<organism evidence="9 10">
    <name type="scientific">Erythrobacter ramosus</name>
    <dbReference type="NCBI Taxonomy" id="35811"/>
    <lineage>
        <taxon>Bacteria</taxon>
        <taxon>Pseudomonadati</taxon>
        <taxon>Pseudomonadota</taxon>
        <taxon>Alphaproteobacteria</taxon>
        <taxon>Sphingomonadales</taxon>
        <taxon>Erythrobacteraceae</taxon>
        <taxon>Erythrobacter/Porphyrobacter group</taxon>
        <taxon>Erythrobacter</taxon>
    </lineage>
</organism>
<proteinExistence type="predicted"/>
<evidence type="ECO:0000313" key="10">
    <source>
        <dbReference type="Proteomes" id="UP000430021"/>
    </source>
</evidence>
<dbReference type="SUPFAM" id="SSF50022">
    <property type="entry name" value="ISP domain"/>
    <property type="match status" value="1"/>
</dbReference>
<dbReference type="Gene3D" id="2.102.10.10">
    <property type="entry name" value="Rieske [2Fe-2S] iron-sulphur domain"/>
    <property type="match status" value="1"/>
</dbReference>
<keyword evidence="3" id="KW-0479">Metal-binding</keyword>
<name>A0A6I4UF56_9SPHN</name>
<dbReference type="SUPFAM" id="SSF55961">
    <property type="entry name" value="Bet v1-like"/>
    <property type="match status" value="1"/>
</dbReference>
<dbReference type="PROSITE" id="PS00570">
    <property type="entry name" value="RING_HYDROXYL_ALPHA"/>
    <property type="match status" value="1"/>
</dbReference>
<dbReference type="InterPro" id="IPR015879">
    <property type="entry name" value="Ring_hydroxy_dOase_asu_C_dom"/>
</dbReference>
<evidence type="ECO:0000256" key="2">
    <source>
        <dbReference type="ARBA" id="ARBA00022714"/>
    </source>
</evidence>
<evidence type="ECO:0000256" key="5">
    <source>
        <dbReference type="ARBA" id="ARBA00023004"/>
    </source>
</evidence>
<accession>A0A6I4UF56</accession>
<dbReference type="GO" id="GO:0005506">
    <property type="term" value="F:iron ion binding"/>
    <property type="evidence" value="ECO:0007669"/>
    <property type="project" value="InterPro"/>
</dbReference>
<dbReference type="InterPro" id="IPR015881">
    <property type="entry name" value="ARHD_Rieske_2Fe_2S"/>
</dbReference>
<dbReference type="CDD" id="cd03469">
    <property type="entry name" value="Rieske_RO_Alpha_N"/>
    <property type="match status" value="1"/>
</dbReference>
<reference evidence="9 10" key="1">
    <citation type="submission" date="2019-12" db="EMBL/GenBank/DDBJ databases">
        <title>Genomic-based taxomic classification of the family Erythrobacteraceae.</title>
        <authorList>
            <person name="Xu L."/>
        </authorList>
    </citation>
    <scope>NUCLEOTIDE SEQUENCE [LARGE SCALE GENOMIC DNA]</scope>
    <source>
        <strain evidence="9 10">JCM 10282</strain>
    </source>
</reference>
<dbReference type="Pfam" id="PF00355">
    <property type="entry name" value="Rieske"/>
    <property type="match status" value="1"/>
</dbReference>
<dbReference type="EMBL" id="WTYB01000001">
    <property type="protein sequence ID" value="MXP37502.1"/>
    <property type="molecule type" value="Genomic_DNA"/>
</dbReference>
<dbReference type="PROSITE" id="PS51296">
    <property type="entry name" value="RIESKE"/>
    <property type="match status" value="1"/>
</dbReference>
<evidence type="ECO:0000256" key="6">
    <source>
        <dbReference type="ARBA" id="ARBA00023014"/>
    </source>
</evidence>
<dbReference type="PANTHER" id="PTHR43756:SF5">
    <property type="entry name" value="CHOLINE MONOOXYGENASE, CHLOROPLASTIC"/>
    <property type="match status" value="1"/>
</dbReference>